<keyword evidence="14" id="KW-1185">Reference proteome</keyword>
<comment type="similarity">
    <text evidence="2">Belongs to the uracil-DNA glycosylase (UDG) superfamily. Type 4 (UDGa) family.</text>
</comment>
<dbReference type="PATRIC" id="fig|1313304.3.peg.399"/>
<organism evidence="13 14">
    <name type="scientific">Chitinivibrio alkaliphilus ACht1</name>
    <dbReference type="NCBI Taxonomy" id="1313304"/>
    <lineage>
        <taxon>Bacteria</taxon>
        <taxon>Pseudomonadati</taxon>
        <taxon>Fibrobacterota</taxon>
        <taxon>Chitinivibrionia</taxon>
        <taxon>Chitinivibrionales</taxon>
        <taxon>Chitinivibrionaceae</taxon>
        <taxon>Chitinivibrio</taxon>
    </lineage>
</organism>
<dbReference type="GO" id="GO:0051539">
    <property type="term" value="F:4 iron, 4 sulfur cluster binding"/>
    <property type="evidence" value="ECO:0007669"/>
    <property type="project" value="UniProtKB-KW"/>
</dbReference>
<evidence type="ECO:0000256" key="10">
    <source>
        <dbReference type="ARBA" id="ARBA00023014"/>
    </source>
</evidence>
<dbReference type="InterPro" id="IPR005122">
    <property type="entry name" value="Uracil-DNA_glycosylase-like"/>
</dbReference>
<evidence type="ECO:0000256" key="7">
    <source>
        <dbReference type="ARBA" id="ARBA00022763"/>
    </source>
</evidence>
<dbReference type="CDD" id="cd10030">
    <property type="entry name" value="UDG-F4_TTUDGA_SPO1dp_like"/>
    <property type="match status" value="1"/>
</dbReference>
<dbReference type="eggNOG" id="COG1573">
    <property type="taxonomic scope" value="Bacteria"/>
</dbReference>
<evidence type="ECO:0000313" key="13">
    <source>
        <dbReference type="EMBL" id="ERP38929.1"/>
    </source>
</evidence>
<keyword evidence="5" id="KW-0004">4Fe-4S</keyword>
<dbReference type="GO" id="GO:0046872">
    <property type="term" value="F:metal ion binding"/>
    <property type="evidence" value="ECO:0007669"/>
    <property type="project" value="UniProtKB-KW"/>
</dbReference>
<dbReference type="SMART" id="SM00987">
    <property type="entry name" value="UreE_C"/>
    <property type="match status" value="1"/>
</dbReference>
<feature type="domain" description="Uracil-DNA glycosylase-like" evidence="12">
    <location>
        <begin position="75"/>
        <end position="214"/>
    </location>
</feature>
<reference evidence="13 14" key="1">
    <citation type="journal article" date="2013" name="Environ. Microbiol.">
        <title>Genome analysis of Chitinivibrio alkaliphilus gen. nov., sp. nov., a novel extremely haloalkaliphilic anaerobic chitinolytic bacterium from the candidate phylum Termite Group 3.</title>
        <authorList>
            <person name="Sorokin D.Y."/>
            <person name="Gumerov V.M."/>
            <person name="Rakitin A.L."/>
            <person name="Beletsky A.V."/>
            <person name="Damste J.S."/>
            <person name="Muyzer G."/>
            <person name="Mardanov A.V."/>
            <person name="Ravin N.V."/>
        </authorList>
    </citation>
    <scope>NUCLEOTIDE SEQUENCE [LARGE SCALE GENOMIC DNA]</scope>
    <source>
        <strain evidence="13 14">ACht1</strain>
    </source>
</reference>
<keyword evidence="11" id="KW-0234">DNA repair</keyword>
<dbReference type="STRING" id="1313304.CALK_0417"/>
<evidence type="ECO:0000256" key="3">
    <source>
        <dbReference type="ARBA" id="ARBA00012030"/>
    </source>
</evidence>
<name>U7D963_9BACT</name>
<dbReference type="InterPro" id="IPR051536">
    <property type="entry name" value="UDG_Type-4/5"/>
</dbReference>
<dbReference type="EMBL" id="ASJR01000003">
    <property type="protein sequence ID" value="ERP38929.1"/>
    <property type="molecule type" value="Genomic_DNA"/>
</dbReference>
<evidence type="ECO:0000256" key="8">
    <source>
        <dbReference type="ARBA" id="ARBA00022801"/>
    </source>
</evidence>
<proteinExistence type="inferred from homology"/>
<dbReference type="PANTHER" id="PTHR33693:SF1">
    <property type="entry name" value="TYPE-4 URACIL-DNA GLYCOSYLASE"/>
    <property type="match status" value="1"/>
</dbReference>
<protein>
    <recommendedName>
        <fullName evidence="4">Type-4 uracil-DNA glycosylase</fullName>
        <ecNumber evidence="3">3.2.2.27</ecNumber>
    </recommendedName>
</protein>
<evidence type="ECO:0000256" key="6">
    <source>
        <dbReference type="ARBA" id="ARBA00022723"/>
    </source>
</evidence>
<evidence type="ECO:0000256" key="11">
    <source>
        <dbReference type="ARBA" id="ARBA00023204"/>
    </source>
</evidence>
<comment type="caution">
    <text evidence="13">The sequence shown here is derived from an EMBL/GenBank/DDBJ whole genome shotgun (WGS) entry which is preliminary data.</text>
</comment>
<evidence type="ECO:0000259" key="12">
    <source>
        <dbReference type="SMART" id="SM00986"/>
    </source>
</evidence>
<evidence type="ECO:0000256" key="2">
    <source>
        <dbReference type="ARBA" id="ARBA00006521"/>
    </source>
</evidence>
<dbReference type="InterPro" id="IPR005273">
    <property type="entry name" value="Ura-DNA_glyco_family4"/>
</dbReference>
<dbReference type="GO" id="GO:0004844">
    <property type="term" value="F:uracil DNA N-glycosylase activity"/>
    <property type="evidence" value="ECO:0007669"/>
    <property type="project" value="UniProtKB-EC"/>
</dbReference>
<keyword evidence="9" id="KW-0408">Iron</keyword>
<evidence type="ECO:0000256" key="5">
    <source>
        <dbReference type="ARBA" id="ARBA00022485"/>
    </source>
</evidence>
<dbReference type="SUPFAM" id="SSF52141">
    <property type="entry name" value="Uracil-DNA glycosylase-like"/>
    <property type="match status" value="1"/>
</dbReference>
<keyword evidence="7" id="KW-0227">DNA damage</keyword>
<dbReference type="Pfam" id="PF03167">
    <property type="entry name" value="UDG"/>
    <property type="match status" value="1"/>
</dbReference>
<keyword evidence="6" id="KW-0479">Metal-binding</keyword>
<dbReference type="NCBIfam" id="TIGR00758">
    <property type="entry name" value="UDG_fam4"/>
    <property type="match status" value="1"/>
</dbReference>
<dbReference type="AlphaFoldDB" id="U7D963"/>
<dbReference type="EC" id="3.2.2.27" evidence="3"/>
<dbReference type="Gene3D" id="3.40.470.10">
    <property type="entry name" value="Uracil-DNA glycosylase-like domain"/>
    <property type="match status" value="1"/>
</dbReference>
<evidence type="ECO:0000313" key="14">
    <source>
        <dbReference type="Proteomes" id="UP000017148"/>
    </source>
</evidence>
<dbReference type="Proteomes" id="UP000017148">
    <property type="component" value="Unassembled WGS sequence"/>
</dbReference>
<gene>
    <name evidence="13" type="ORF">CALK_0417</name>
</gene>
<evidence type="ECO:0000256" key="9">
    <source>
        <dbReference type="ARBA" id="ARBA00023004"/>
    </source>
</evidence>
<sequence>MKMNDAYAQYCQHVREQGLPGEILVPSCLQHAPQKKGTKTRLSREEKRSLFIELFREVAVCQRCPLHTGRHKAVFGAGNVDASVFVIGEAPGFSEDQKGLPFVGKAGELLTKMMQAISLSRHEDLFISNIVKCRPPENRDPATDEAQTCLPYLEKQISIVQPRAILLLGRVAAHTLLQETDSIKSLQNHVFHYKNIPLMVTYHPAALLRNASLKKVPGKPCSDFVPC</sequence>
<comment type="catalytic activity">
    <reaction evidence="1">
        <text>Hydrolyzes single-stranded DNA or mismatched double-stranded DNA and polynucleotides, releasing free uracil.</text>
        <dbReference type="EC" id="3.2.2.27"/>
    </reaction>
</comment>
<dbReference type="SMART" id="SM00986">
    <property type="entry name" value="UDG"/>
    <property type="match status" value="1"/>
</dbReference>
<evidence type="ECO:0000256" key="4">
    <source>
        <dbReference type="ARBA" id="ARBA00019403"/>
    </source>
</evidence>
<dbReference type="GO" id="GO:0006281">
    <property type="term" value="P:DNA repair"/>
    <property type="evidence" value="ECO:0007669"/>
    <property type="project" value="UniProtKB-KW"/>
</dbReference>
<keyword evidence="10" id="KW-0411">Iron-sulfur</keyword>
<dbReference type="PANTHER" id="PTHR33693">
    <property type="entry name" value="TYPE-5 URACIL-DNA GLYCOSYLASE"/>
    <property type="match status" value="1"/>
</dbReference>
<evidence type="ECO:0000256" key="1">
    <source>
        <dbReference type="ARBA" id="ARBA00001400"/>
    </source>
</evidence>
<accession>U7D963</accession>
<dbReference type="InterPro" id="IPR036895">
    <property type="entry name" value="Uracil-DNA_glycosylase-like_sf"/>
</dbReference>
<keyword evidence="8" id="KW-0378">Hydrolase</keyword>